<protein>
    <submittedName>
        <fullName evidence="2">SAM-dependent methyltransferase</fullName>
    </submittedName>
</protein>
<dbReference type="Pfam" id="PF04672">
    <property type="entry name" value="Methyltransf_19"/>
    <property type="match status" value="1"/>
</dbReference>
<evidence type="ECO:0000313" key="3">
    <source>
        <dbReference type="Proteomes" id="UP001501020"/>
    </source>
</evidence>
<keyword evidence="2" id="KW-0489">Methyltransferase</keyword>
<dbReference type="EMBL" id="BAAAMR010000050">
    <property type="protein sequence ID" value="GAA2148951.1"/>
    <property type="molecule type" value="Genomic_DNA"/>
</dbReference>
<dbReference type="GO" id="GO:0032259">
    <property type="term" value="P:methylation"/>
    <property type="evidence" value="ECO:0007669"/>
    <property type="project" value="UniProtKB-KW"/>
</dbReference>
<comment type="caution">
    <text evidence="2">The sequence shown here is derived from an EMBL/GenBank/DDBJ whole genome shotgun (WGS) entry which is preliminary data.</text>
</comment>
<dbReference type="SUPFAM" id="SSF53335">
    <property type="entry name" value="S-adenosyl-L-methionine-dependent methyltransferases"/>
    <property type="match status" value="1"/>
</dbReference>
<evidence type="ECO:0000313" key="2">
    <source>
        <dbReference type="EMBL" id="GAA2148951.1"/>
    </source>
</evidence>
<keyword evidence="2" id="KW-0808">Transferase</keyword>
<dbReference type="InterPro" id="IPR006764">
    <property type="entry name" value="SAM_dep_MeTrfase_SAV2177_type"/>
</dbReference>
<name>A0ABN2ZX94_9ACTN</name>
<organism evidence="2 3">
    <name type="scientific">Actinomadura napierensis</name>
    <dbReference type="NCBI Taxonomy" id="267854"/>
    <lineage>
        <taxon>Bacteria</taxon>
        <taxon>Bacillati</taxon>
        <taxon>Actinomycetota</taxon>
        <taxon>Actinomycetes</taxon>
        <taxon>Streptosporangiales</taxon>
        <taxon>Thermomonosporaceae</taxon>
        <taxon>Actinomadura</taxon>
    </lineage>
</organism>
<dbReference type="InterPro" id="IPR029063">
    <property type="entry name" value="SAM-dependent_MTases_sf"/>
</dbReference>
<proteinExistence type="predicted"/>
<reference evidence="2 3" key="1">
    <citation type="journal article" date="2019" name="Int. J. Syst. Evol. Microbiol.">
        <title>The Global Catalogue of Microorganisms (GCM) 10K type strain sequencing project: providing services to taxonomists for standard genome sequencing and annotation.</title>
        <authorList>
            <consortium name="The Broad Institute Genomics Platform"/>
            <consortium name="The Broad Institute Genome Sequencing Center for Infectious Disease"/>
            <person name="Wu L."/>
            <person name="Ma J."/>
        </authorList>
    </citation>
    <scope>NUCLEOTIDE SEQUENCE [LARGE SCALE GENOMIC DNA]</scope>
    <source>
        <strain evidence="2 3">JCM 13850</strain>
    </source>
</reference>
<sequence>MSFPVPGVLLLPGPPYGPGARVSRPGPYGHRTSNGGGDTAHNRTPAASHPSPVMDPDMSDQLDLNHASPARIYNDFLGGKSAFPIDRQAAQAVVDAAPDARQVAIENFRFAGRAARWAIERLRALDPHQHAQVLDIGCGIVDDLPQDMPRVEDQVHAVDPDAVVVGVDNDPVVLVHARGLRQPGYGGVLPGDVTDLDGIFNHPDLRAVIDVDRPMTVILAAVLHFVAEPGRVITDLGNWLAPGSIVVISHATTTKTAATRVNGMTKAYDNATSRIFFRPEKEILGLLDGWQVVRPPGLVDVAEWGLPHPHNGQRGEDVRVVGLVAELPSSAPTSCASS</sequence>
<feature type="region of interest" description="Disordered" evidence="1">
    <location>
        <begin position="14"/>
        <end position="59"/>
    </location>
</feature>
<evidence type="ECO:0000256" key="1">
    <source>
        <dbReference type="SAM" id="MobiDB-lite"/>
    </source>
</evidence>
<dbReference type="Gene3D" id="3.40.50.150">
    <property type="entry name" value="Vaccinia Virus protein VP39"/>
    <property type="match status" value="1"/>
</dbReference>
<accession>A0ABN2ZX94</accession>
<dbReference type="CDD" id="cd02440">
    <property type="entry name" value="AdoMet_MTases"/>
    <property type="match status" value="1"/>
</dbReference>
<keyword evidence="3" id="KW-1185">Reference proteome</keyword>
<dbReference type="Proteomes" id="UP001501020">
    <property type="component" value="Unassembled WGS sequence"/>
</dbReference>
<gene>
    <name evidence="2" type="ORF">GCM10009727_52160</name>
</gene>
<dbReference type="GO" id="GO:0008168">
    <property type="term" value="F:methyltransferase activity"/>
    <property type="evidence" value="ECO:0007669"/>
    <property type="project" value="UniProtKB-KW"/>
</dbReference>